<evidence type="ECO:0000256" key="1">
    <source>
        <dbReference type="SAM" id="MobiDB-lite"/>
    </source>
</evidence>
<accession>A0A8S4FU39</accession>
<protein>
    <submittedName>
        <fullName evidence="2">(diamondback moth) hypothetical protein</fullName>
    </submittedName>
</protein>
<gene>
    <name evidence="2" type="ORF">PLXY2_LOCUS9914</name>
</gene>
<sequence length="191" mass="21760">MSETSDIVKQKNIKRGYIKATLTRLATFSKQNLSSCSKDELLVKKQRLTEAFSEYEELNQDLLYLNPNDDENIVLVEETYYQTLTCFNQTLTTLNSGNLQEPTAYNTTAQCSKRTKLPAINIGSFNDGYTARAYQLERNQDADPAVEEFLKYLERRALALESAEPSQNAQHTSMDNRASTTKSRPRLQHTS</sequence>
<dbReference type="EMBL" id="CAJHNJ030000041">
    <property type="protein sequence ID" value="CAG9130435.1"/>
    <property type="molecule type" value="Genomic_DNA"/>
</dbReference>
<proteinExistence type="predicted"/>
<comment type="caution">
    <text evidence="2">The sequence shown here is derived from an EMBL/GenBank/DDBJ whole genome shotgun (WGS) entry which is preliminary data.</text>
</comment>
<organism evidence="2 3">
    <name type="scientific">Plutella xylostella</name>
    <name type="common">Diamondback moth</name>
    <name type="synonym">Plutella maculipennis</name>
    <dbReference type="NCBI Taxonomy" id="51655"/>
    <lineage>
        <taxon>Eukaryota</taxon>
        <taxon>Metazoa</taxon>
        <taxon>Ecdysozoa</taxon>
        <taxon>Arthropoda</taxon>
        <taxon>Hexapoda</taxon>
        <taxon>Insecta</taxon>
        <taxon>Pterygota</taxon>
        <taxon>Neoptera</taxon>
        <taxon>Endopterygota</taxon>
        <taxon>Lepidoptera</taxon>
        <taxon>Glossata</taxon>
        <taxon>Ditrysia</taxon>
        <taxon>Yponomeutoidea</taxon>
        <taxon>Plutellidae</taxon>
        <taxon>Plutella</taxon>
    </lineage>
</organism>
<dbReference type="Proteomes" id="UP000653454">
    <property type="component" value="Unassembled WGS sequence"/>
</dbReference>
<feature type="compositionally biased region" description="Polar residues" evidence="1">
    <location>
        <begin position="164"/>
        <end position="182"/>
    </location>
</feature>
<keyword evidence="3" id="KW-1185">Reference proteome</keyword>
<evidence type="ECO:0000313" key="2">
    <source>
        <dbReference type="EMBL" id="CAG9130435.1"/>
    </source>
</evidence>
<evidence type="ECO:0000313" key="3">
    <source>
        <dbReference type="Proteomes" id="UP000653454"/>
    </source>
</evidence>
<name>A0A8S4FU39_PLUXY</name>
<reference evidence="2" key="1">
    <citation type="submission" date="2020-11" db="EMBL/GenBank/DDBJ databases">
        <authorList>
            <person name="Whiteford S."/>
        </authorList>
    </citation>
    <scope>NUCLEOTIDE SEQUENCE</scope>
</reference>
<dbReference type="AlphaFoldDB" id="A0A8S4FU39"/>
<feature type="region of interest" description="Disordered" evidence="1">
    <location>
        <begin position="161"/>
        <end position="191"/>
    </location>
</feature>